<feature type="compositionally biased region" description="Basic and acidic residues" evidence="1">
    <location>
        <begin position="48"/>
        <end position="65"/>
    </location>
</feature>
<dbReference type="Proteomes" id="UP001341840">
    <property type="component" value="Unassembled WGS sequence"/>
</dbReference>
<feature type="region of interest" description="Disordered" evidence="1">
    <location>
        <begin position="1"/>
        <end position="65"/>
    </location>
</feature>
<proteinExistence type="predicted"/>
<keyword evidence="3" id="KW-1185">Reference proteome</keyword>
<evidence type="ECO:0000256" key="1">
    <source>
        <dbReference type="SAM" id="MobiDB-lite"/>
    </source>
</evidence>
<name>A0ABU6Z5R6_9FABA</name>
<reference evidence="2 3" key="1">
    <citation type="journal article" date="2023" name="Plants (Basel)">
        <title>Bridging the Gap: Combining Genomics and Transcriptomics Approaches to Understand Stylosanthes scabra, an Orphan Legume from the Brazilian Caatinga.</title>
        <authorList>
            <person name="Ferreira-Neto J.R.C."/>
            <person name="da Silva M.D."/>
            <person name="Binneck E."/>
            <person name="de Melo N.F."/>
            <person name="da Silva R.H."/>
            <person name="de Melo A.L.T.M."/>
            <person name="Pandolfi V."/>
            <person name="Bustamante F.O."/>
            <person name="Brasileiro-Vidal A.C."/>
            <person name="Benko-Iseppon A.M."/>
        </authorList>
    </citation>
    <scope>NUCLEOTIDE SEQUENCE [LARGE SCALE GENOMIC DNA]</scope>
    <source>
        <tissue evidence="2">Leaves</tissue>
    </source>
</reference>
<accession>A0ABU6Z5R6</accession>
<comment type="caution">
    <text evidence="2">The sequence shown here is derived from an EMBL/GenBank/DDBJ whole genome shotgun (WGS) entry which is preliminary data.</text>
</comment>
<sequence length="111" mass="13193">METWRGRELRSLNREEKARPKNGDAGSRARSNSRSAMEAGERRRQRRRWLDAVEHEQRRGDERSATARRVMTVGSEQSGAQIEEWEAMKMESKRRKRVMRFQEMSESVLQK</sequence>
<evidence type="ECO:0000313" key="3">
    <source>
        <dbReference type="Proteomes" id="UP001341840"/>
    </source>
</evidence>
<feature type="compositionally biased region" description="Basic and acidic residues" evidence="1">
    <location>
        <begin position="1"/>
        <end position="22"/>
    </location>
</feature>
<protein>
    <submittedName>
        <fullName evidence="2">Uncharacterized protein</fullName>
    </submittedName>
</protein>
<organism evidence="2 3">
    <name type="scientific">Stylosanthes scabra</name>
    <dbReference type="NCBI Taxonomy" id="79078"/>
    <lineage>
        <taxon>Eukaryota</taxon>
        <taxon>Viridiplantae</taxon>
        <taxon>Streptophyta</taxon>
        <taxon>Embryophyta</taxon>
        <taxon>Tracheophyta</taxon>
        <taxon>Spermatophyta</taxon>
        <taxon>Magnoliopsida</taxon>
        <taxon>eudicotyledons</taxon>
        <taxon>Gunneridae</taxon>
        <taxon>Pentapetalae</taxon>
        <taxon>rosids</taxon>
        <taxon>fabids</taxon>
        <taxon>Fabales</taxon>
        <taxon>Fabaceae</taxon>
        <taxon>Papilionoideae</taxon>
        <taxon>50 kb inversion clade</taxon>
        <taxon>dalbergioids sensu lato</taxon>
        <taxon>Dalbergieae</taxon>
        <taxon>Pterocarpus clade</taxon>
        <taxon>Stylosanthes</taxon>
    </lineage>
</organism>
<dbReference type="EMBL" id="JASCZI010271936">
    <property type="protein sequence ID" value="MED6217952.1"/>
    <property type="molecule type" value="Genomic_DNA"/>
</dbReference>
<feature type="compositionally biased region" description="Low complexity" evidence="1">
    <location>
        <begin position="25"/>
        <end position="36"/>
    </location>
</feature>
<gene>
    <name evidence="2" type="ORF">PIB30_022411</name>
</gene>
<evidence type="ECO:0000313" key="2">
    <source>
        <dbReference type="EMBL" id="MED6217952.1"/>
    </source>
</evidence>